<sequence>MKYHLLSEAKKALEYVNRVENSKCTGGTEDVLNLVFNTTVWKAYTDAAIRTANILSSFIQIHGDLNQQEEDFFYTLVRNNVHGDTLIIGSAIALEPGLFNSYPRYCPYALKENGTVKAFDIAVNYNYLTTSTEWYNVVRSKDFTAATIKTDLITYNESSATLTEVEFDQPTAKYNDGHWTFPYFDCGGGNIWMVTYSSPIFYIDTNRSILFRGVATIDIELTNVDINQCDLEEGATKGALDVFRGTHNCQATTKCVPLLGQGFRRGAYLCECQRGFYYPVDSPVRAYSGYEIETYVDKYFQQVEIPFRCVRCARGCDSCVDATPCLYPLDIGIRLFVVLFTIIMIIGCGVVSLLIFKYKHEMVMKTASPIFLHLMCFGAILMCCQIFIAYLEPTDILCMIEIWPLHLGFSVMFGALIIKTWRISVIFGVGSVKRVNLPDSALLKRLLPLIFVFILLITIWTGTNPPRVEILTLTNSLKFYSCSVTWCNYTMYGIEALLLLFGVYLCFTVRKAPAHFNESKHITWAVYNAIILGSFIIILTQFMSESGGPDILYLLLLAQLQVFITITIALIFIPKFWAIRNGTRPEVNNGAVTTITGRVKSQMPTTVSNMRADVRSIAVQTDDITLEMPLTPSNSFKTSKYSSKVSPLLEVPANNYTNPEHVNELETTNDKTPDKIV</sequence>
<evidence type="ECO:0000313" key="21">
    <source>
        <dbReference type="Proteomes" id="UP000030746"/>
    </source>
</evidence>
<dbReference type="GO" id="GO:0004930">
    <property type="term" value="F:G protein-coupled receptor activity"/>
    <property type="evidence" value="ECO:0007669"/>
    <property type="project" value="UniProtKB-KW"/>
</dbReference>
<evidence type="ECO:0000256" key="2">
    <source>
        <dbReference type="ARBA" id="ARBA00007242"/>
    </source>
</evidence>
<keyword evidence="4 18" id="KW-0812">Transmembrane</keyword>
<dbReference type="GO" id="GO:0045211">
    <property type="term" value="C:postsynaptic membrane"/>
    <property type="evidence" value="ECO:0007669"/>
    <property type="project" value="UniProtKB-SubCell"/>
</dbReference>
<feature type="transmembrane region" description="Helical" evidence="18">
    <location>
        <begin position="521"/>
        <end position="539"/>
    </location>
</feature>
<dbReference type="KEGG" id="lgi:LOTGIDRAFT_161509"/>
<proteinExistence type="inferred from homology"/>
<comment type="similarity">
    <text evidence="2">Belongs to the G-protein coupled receptor 3 family.</text>
</comment>
<comment type="subcellular location">
    <subcellularLocation>
        <location evidence="1">Cell projection</location>
        <location evidence="1">Neuron projection</location>
    </subcellularLocation>
    <subcellularLocation>
        <location evidence="16">Postsynaptic cell membrane</location>
        <topology evidence="16">Multi-pass membrane protein</topology>
    </subcellularLocation>
</comment>
<dbReference type="InterPro" id="IPR017978">
    <property type="entry name" value="GPCR_3_C"/>
</dbReference>
<dbReference type="EMBL" id="KB201847">
    <property type="protein sequence ID" value="ESO94286.1"/>
    <property type="molecule type" value="Genomic_DNA"/>
</dbReference>
<feature type="transmembrane region" description="Helical" evidence="18">
    <location>
        <begin position="335"/>
        <end position="358"/>
    </location>
</feature>
<dbReference type="AlphaFoldDB" id="V4AL08"/>
<evidence type="ECO:0000256" key="9">
    <source>
        <dbReference type="ARBA" id="ARBA00023136"/>
    </source>
</evidence>
<keyword evidence="11" id="KW-0675">Receptor</keyword>
<keyword evidence="13" id="KW-0807">Transducer</keyword>
<dbReference type="InterPro" id="IPR054714">
    <property type="entry name" value="GPR158_179_extracellular"/>
</dbReference>
<feature type="region of interest" description="Disordered" evidence="17">
    <location>
        <begin position="656"/>
        <end position="677"/>
    </location>
</feature>
<evidence type="ECO:0000256" key="1">
    <source>
        <dbReference type="ARBA" id="ARBA00004487"/>
    </source>
</evidence>
<evidence type="ECO:0000256" key="16">
    <source>
        <dbReference type="ARBA" id="ARBA00034104"/>
    </source>
</evidence>
<dbReference type="PRINTS" id="PR01176">
    <property type="entry name" value="GABABRECEPTR"/>
</dbReference>
<dbReference type="Proteomes" id="UP000030746">
    <property type="component" value="Unassembled WGS sequence"/>
</dbReference>
<accession>V4AL08</accession>
<feature type="transmembrane region" description="Helical" evidence="18">
    <location>
        <begin position="370"/>
        <end position="391"/>
    </location>
</feature>
<feature type="transmembrane region" description="Helical" evidence="18">
    <location>
        <begin position="442"/>
        <end position="461"/>
    </location>
</feature>
<evidence type="ECO:0000256" key="3">
    <source>
        <dbReference type="ARBA" id="ARBA00022475"/>
    </source>
</evidence>
<dbReference type="PROSITE" id="PS50259">
    <property type="entry name" value="G_PROTEIN_RECEP_F3_4"/>
    <property type="match status" value="1"/>
</dbReference>
<dbReference type="Pfam" id="PF22572">
    <property type="entry name" value="GPR158_179_EC"/>
    <property type="match status" value="1"/>
</dbReference>
<organism evidence="20 21">
    <name type="scientific">Lottia gigantea</name>
    <name type="common">Giant owl limpet</name>
    <dbReference type="NCBI Taxonomy" id="225164"/>
    <lineage>
        <taxon>Eukaryota</taxon>
        <taxon>Metazoa</taxon>
        <taxon>Spiralia</taxon>
        <taxon>Lophotrochozoa</taxon>
        <taxon>Mollusca</taxon>
        <taxon>Gastropoda</taxon>
        <taxon>Patellogastropoda</taxon>
        <taxon>Lottioidea</taxon>
        <taxon>Lottiidae</taxon>
        <taxon>Lottia</taxon>
    </lineage>
</organism>
<gene>
    <name evidence="20" type="ORF">LOTGIDRAFT_161509</name>
</gene>
<keyword evidence="3" id="KW-1003">Cell membrane</keyword>
<evidence type="ECO:0000256" key="11">
    <source>
        <dbReference type="ARBA" id="ARBA00023170"/>
    </source>
</evidence>
<keyword evidence="14" id="KW-0628">Postsynaptic cell membrane</keyword>
<dbReference type="OrthoDB" id="2129233at2759"/>
<evidence type="ECO:0000256" key="14">
    <source>
        <dbReference type="ARBA" id="ARBA00023257"/>
    </source>
</evidence>
<feature type="transmembrane region" description="Helical" evidence="18">
    <location>
        <begin position="489"/>
        <end position="509"/>
    </location>
</feature>
<dbReference type="InterPro" id="IPR000337">
    <property type="entry name" value="GPCR_3"/>
</dbReference>
<dbReference type="CDD" id="cd12913">
    <property type="entry name" value="PDC1_MCP_like"/>
    <property type="match status" value="1"/>
</dbReference>
<evidence type="ECO:0000256" key="12">
    <source>
        <dbReference type="ARBA" id="ARBA00023180"/>
    </source>
</evidence>
<keyword evidence="8" id="KW-0297">G-protein coupled receptor</keyword>
<evidence type="ECO:0000256" key="6">
    <source>
        <dbReference type="ARBA" id="ARBA00022989"/>
    </source>
</evidence>
<dbReference type="HOGENOM" id="CLU_419353_0_0_1"/>
<protein>
    <recommendedName>
        <fullName evidence="19">G-protein coupled receptors family 3 profile domain-containing protein</fullName>
    </recommendedName>
</protein>
<feature type="transmembrane region" description="Helical" evidence="18">
    <location>
        <begin position="551"/>
        <end position="573"/>
    </location>
</feature>
<keyword evidence="7" id="KW-0770">Synapse</keyword>
<evidence type="ECO:0000256" key="10">
    <source>
        <dbReference type="ARBA" id="ARBA00023157"/>
    </source>
</evidence>
<keyword evidence="10" id="KW-1015">Disulfide bond</keyword>
<dbReference type="InterPro" id="IPR043458">
    <property type="entry name" value="GPR158/179"/>
</dbReference>
<evidence type="ECO:0000256" key="15">
    <source>
        <dbReference type="ARBA" id="ARBA00023273"/>
    </source>
</evidence>
<feature type="domain" description="G-protein coupled receptors family 3 profile" evidence="19">
    <location>
        <begin position="333"/>
        <end position="579"/>
    </location>
</feature>
<evidence type="ECO:0000256" key="13">
    <source>
        <dbReference type="ARBA" id="ARBA00023224"/>
    </source>
</evidence>
<evidence type="ECO:0000256" key="5">
    <source>
        <dbReference type="ARBA" id="ARBA00022729"/>
    </source>
</evidence>
<dbReference type="GeneID" id="20238711"/>
<evidence type="ECO:0000256" key="8">
    <source>
        <dbReference type="ARBA" id="ARBA00023040"/>
    </source>
</evidence>
<dbReference type="PRINTS" id="PR00248">
    <property type="entry name" value="GPCRMGR"/>
</dbReference>
<evidence type="ECO:0000256" key="7">
    <source>
        <dbReference type="ARBA" id="ARBA00023018"/>
    </source>
</evidence>
<reference evidence="20 21" key="1">
    <citation type="journal article" date="2013" name="Nature">
        <title>Insights into bilaterian evolution from three spiralian genomes.</title>
        <authorList>
            <person name="Simakov O."/>
            <person name="Marletaz F."/>
            <person name="Cho S.J."/>
            <person name="Edsinger-Gonzales E."/>
            <person name="Havlak P."/>
            <person name="Hellsten U."/>
            <person name="Kuo D.H."/>
            <person name="Larsson T."/>
            <person name="Lv J."/>
            <person name="Arendt D."/>
            <person name="Savage R."/>
            <person name="Osoegawa K."/>
            <person name="de Jong P."/>
            <person name="Grimwood J."/>
            <person name="Chapman J.A."/>
            <person name="Shapiro H."/>
            <person name="Aerts A."/>
            <person name="Otillar R.P."/>
            <person name="Terry A.Y."/>
            <person name="Boore J.L."/>
            <person name="Grigoriev I.V."/>
            <person name="Lindberg D.R."/>
            <person name="Seaver E.C."/>
            <person name="Weisblat D.A."/>
            <person name="Putnam N.H."/>
            <person name="Rokhsar D.S."/>
        </authorList>
    </citation>
    <scope>NUCLEOTIDE SEQUENCE [LARGE SCALE GENOMIC DNA]</scope>
</reference>
<dbReference type="Gene3D" id="3.30.450.20">
    <property type="entry name" value="PAS domain"/>
    <property type="match status" value="1"/>
</dbReference>
<dbReference type="OMA" id="CAKGYFF"/>
<keyword evidence="5" id="KW-0732">Signal</keyword>
<evidence type="ECO:0000313" key="20">
    <source>
        <dbReference type="EMBL" id="ESO94286.1"/>
    </source>
</evidence>
<keyword evidence="9 18" id="KW-0472">Membrane</keyword>
<feature type="compositionally biased region" description="Basic and acidic residues" evidence="17">
    <location>
        <begin position="661"/>
        <end position="677"/>
    </location>
</feature>
<dbReference type="RefSeq" id="XP_009055129.1">
    <property type="nucleotide sequence ID" value="XM_009056881.1"/>
</dbReference>
<keyword evidence="21" id="KW-1185">Reference proteome</keyword>
<evidence type="ECO:0000259" key="19">
    <source>
        <dbReference type="PROSITE" id="PS50259"/>
    </source>
</evidence>
<dbReference type="CTD" id="20238711"/>
<dbReference type="Pfam" id="PF00003">
    <property type="entry name" value="7tm_3"/>
    <property type="match status" value="1"/>
</dbReference>
<name>V4AL08_LOTGI</name>
<keyword evidence="12" id="KW-0325">Glycoprotein</keyword>
<feature type="transmembrane region" description="Helical" evidence="18">
    <location>
        <begin position="403"/>
        <end position="421"/>
    </location>
</feature>
<keyword evidence="6 18" id="KW-1133">Transmembrane helix</keyword>
<keyword evidence="15" id="KW-0966">Cell projection</keyword>
<evidence type="ECO:0000256" key="18">
    <source>
        <dbReference type="SAM" id="Phobius"/>
    </source>
</evidence>
<evidence type="ECO:0000256" key="17">
    <source>
        <dbReference type="SAM" id="MobiDB-lite"/>
    </source>
</evidence>
<dbReference type="PANTHER" id="PTHR32546:SF29">
    <property type="entry name" value="G-PROTEIN COUPLED RECEPTORS FAMILY 3 PROFILE DOMAIN-CONTAINING PROTEIN"/>
    <property type="match status" value="1"/>
</dbReference>
<dbReference type="CDD" id="cd15293">
    <property type="entry name" value="7tmC_GPR158-like"/>
    <property type="match status" value="1"/>
</dbReference>
<dbReference type="GO" id="GO:0043005">
    <property type="term" value="C:neuron projection"/>
    <property type="evidence" value="ECO:0007669"/>
    <property type="project" value="UniProtKB-SubCell"/>
</dbReference>
<dbReference type="PANTHER" id="PTHR32546">
    <property type="entry name" value="G-PROTEIN COUPLED RECEPTOR 158-RELATED"/>
    <property type="match status" value="1"/>
</dbReference>
<evidence type="ECO:0000256" key="4">
    <source>
        <dbReference type="ARBA" id="ARBA00022692"/>
    </source>
</evidence>